<reference evidence="4 5" key="1">
    <citation type="submission" date="2018-10" db="EMBL/GenBank/DDBJ databases">
        <title>A high-quality apple genome assembly.</title>
        <authorList>
            <person name="Hu J."/>
        </authorList>
    </citation>
    <scope>NUCLEOTIDE SEQUENCE [LARGE SCALE GENOMIC DNA]</scope>
    <source>
        <strain evidence="5">cv. HFTH1</strain>
        <tissue evidence="4">Young leaf</tissue>
    </source>
</reference>
<dbReference type="GO" id="GO:0008194">
    <property type="term" value="F:UDP-glycosyltransferase activity"/>
    <property type="evidence" value="ECO:0007669"/>
    <property type="project" value="InterPro"/>
</dbReference>
<evidence type="ECO:0000256" key="1">
    <source>
        <dbReference type="ARBA" id="ARBA00009995"/>
    </source>
</evidence>
<evidence type="ECO:0000256" key="3">
    <source>
        <dbReference type="ARBA" id="ARBA00022679"/>
    </source>
</evidence>
<dbReference type="CDD" id="cd03784">
    <property type="entry name" value="GT1_Gtf-like"/>
    <property type="match status" value="1"/>
</dbReference>
<evidence type="ECO:0000313" key="4">
    <source>
        <dbReference type="EMBL" id="RXH73194.1"/>
    </source>
</evidence>
<dbReference type="FunFam" id="3.40.50.2000:FF:000056">
    <property type="entry name" value="Glycosyltransferase"/>
    <property type="match status" value="1"/>
</dbReference>
<keyword evidence="3" id="KW-0808">Transferase</keyword>
<dbReference type="SUPFAM" id="SSF53756">
    <property type="entry name" value="UDP-Glycosyltransferase/glycogen phosphorylase"/>
    <property type="match status" value="1"/>
</dbReference>
<keyword evidence="5" id="KW-1185">Reference proteome</keyword>
<evidence type="ECO:0000313" key="5">
    <source>
        <dbReference type="Proteomes" id="UP000290289"/>
    </source>
</evidence>
<keyword evidence="2" id="KW-0328">Glycosyltransferase</keyword>
<name>A0A498HSD9_MALDO</name>
<dbReference type="Pfam" id="PF00201">
    <property type="entry name" value="UDPGT"/>
    <property type="match status" value="1"/>
</dbReference>
<accession>A0A498HSD9</accession>
<dbReference type="STRING" id="3750.A0A498HSD9"/>
<proteinExistence type="inferred from homology"/>
<dbReference type="PANTHER" id="PTHR48046:SF4">
    <property type="entry name" value="GLYCOSYLTRANSFERASE"/>
    <property type="match status" value="1"/>
</dbReference>
<dbReference type="AlphaFoldDB" id="A0A498HSD9"/>
<comment type="caution">
    <text evidence="4">The sequence shown here is derived from an EMBL/GenBank/DDBJ whole genome shotgun (WGS) entry which is preliminary data.</text>
</comment>
<gene>
    <name evidence="4" type="ORF">DVH24_012878</name>
</gene>
<organism evidence="4 5">
    <name type="scientific">Malus domestica</name>
    <name type="common">Apple</name>
    <name type="synonym">Pyrus malus</name>
    <dbReference type="NCBI Taxonomy" id="3750"/>
    <lineage>
        <taxon>Eukaryota</taxon>
        <taxon>Viridiplantae</taxon>
        <taxon>Streptophyta</taxon>
        <taxon>Embryophyta</taxon>
        <taxon>Tracheophyta</taxon>
        <taxon>Spermatophyta</taxon>
        <taxon>Magnoliopsida</taxon>
        <taxon>eudicotyledons</taxon>
        <taxon>Gunneridae</taxon>
        <taxon>Pentapetalae</taxon>
        <taxon>rosids</taxon>
        <taxon>fabids</taxon>
        <taxon>Rosales</taxon>
        <taxon>Rosaceae</taxon>
        <taxon>Amygdaloideae</taxon>
        <taxon>Maleae</taxon>
        <taxon>Malus</taxon>
    </lineage>
</organism>
<dbReference type="Gene3D" id="3.40.50.2000">
    <property type="entry name" value="Glycogen Phosphorylase B"/>
    <property type="match status" value="2"/>
</dbReference>
<dbReference type="Proteomes" id="UP000290289">
    <property type="component" value="Chromosome 15"/>
</dbReference>
<comment type="similarity">
    <text evidence="1">Belongs to the UDP-glycosyltransferase family.</text>
</comment>
<evidence type="ECO:0000256" key="2">
    <source>
        <dbReference type="ARBA" id="ARBA00022676"/>
    </source>
</evidence>
<protein>
    <submittedName>
        <fullName evidence="4">Uncharacterized protein</fullName>
    </submittedName>
</protein>
<sequence>MESGQKKPHVAVLASPGIGHVTPLLELAKRLVVDHGFHVTFLSITTDAPPAQLQLLSNPSLPSDLHVVSLPRVDVSQQPIGISVRIFLVVQETLKSLPFVLKNLQPPIKSLVVDPFCIEALEIAADLSIPTYVFMTSSASLLALTLYFPTINAEVNGDYSKIAEKVIVPGCKPLLLDDLVPGVLSPEVLPMCNRFPTVKGILVNTWEELEPVTLLSLRENLFFLGLPAPPVYPIGPLTKEDKPVTSTLESSRFLTWLDEQPVGSVVYISFGSGGTLSREQMIELARGLELSQKRFVWVARPPNDSSASGSFFKAGFNTDDPASYLPEGFLDRTRGRGLVTSSWAPQVAVLSHRSVAGFVTHCGWNSVLESVLHGVAMIAWPLYAEQRMNARFLVDVGVAVWPEAEEDDGKRVVGRCEVERVVRTILEDEEGEGVRRRVRELQGTAVKALEVYGSSNGSLEGLAKEWREA</sequence>
<dbReference type="EMBL" id="RDQH01000341">
    <property type="protein sequence ID" value="RXH73194.1"/>
    <property type="molecule type" value="Genomic_DNA"/>
</dbReference>
<dbReference type="InterPro" id="IPR002213">
    <property type="entry name" value="UDP_glucos_trans"/>
</dbReference>
<dbReference type="PANTHER" id="PTHR48046">
    <property type="entry name" value="UDP-GLYCOSYLTRANSFERASE 72E1"/>
    <property type="match status" value="1"/>
</dbReference>